<feature type="compositionally biased region" description="Pro residues" evidence="1">
    <location>
        <begin position="88"/>
        <end position="106"/>
    </location>
</feature>
<dbReference type="Gene3D" id="2.60.120.560">
    <property type="entry name" value="Exo-inulinase, domain 1"/>
    <property type="match status" value="1"/>
</dbReference>
<feature type="non-terminal residue" evidence="2">
    <location>
        <position position="198"/>
    </location>
</feature>
<evidence type="ECO:0000313" key="2">
    <source>
        <dbReference type="EMBL" id="MFC6087610.1"/>
    </source>
</evidence>
<accession>A0ABW1NW95</accession>
<evidence type="ECO:0000313" key="3">
    <source>
        <dbReference type="Proteomes" id="UP001596137"/>
    </source>
</evidence>
<dbReference type="EMBL" id="JBHSRF010000192">
    <property type="protein sequence ID" value="MFC6087610.1"/>
    <property type="molecule type" value="Genomic_DNA"/>
</dbReference>
<comment type="caution">
    <text evidence="2">The sequence shown here is derived from an EMBL/GenBank/DDBJ whole genome shotgun (WGS) entry which is preliminary data.</text>
</comment>
<keyword evidence="2" id="KW-0723">Serine/threonine-protein kinase</keyword>
<keyword evidence="2" id="KW-0418">Kinase</keyword>
<dbReference type="GO" id="GO:0004674">
    <property type="term" value="F:protein serine/threonine kinase activity"/>
    <property type="evidence" value="ECO:0007669"/>
    <property type="project" value="UniProtKB-KW"/>
</dbReference>
<feature type="region of interest" description="Disordered" evidence="1">
    <location>
        <begin position="82"/>
        <end position="109"/>
    </location>
</feature>
<keyword evidence="2" id="KW-0808">Transferase</keyword>
<reference evidence="3" key="1">
    <citation type="journal article" date="2019" name="Int. J. Syst. Evol. Microbiol.">
        <title>The Global Catalogue of Microorganisms (GCM) 10K type strain sequencing project: providing services to taxonomists for standard genome sequencing and annotation.</title>
        <authorList>
            <consortium name="The Broad Institute Genomics Platform"/>
            <consortium name="The Broad Institute Genome Sequencing Center for Infectious Disease"/>
            <person name="Wu L."/>
            <person name="Ma J."/>
        </authorList>
    </citation>
    <scope>NUCLEOTIDE SEQUENCE [LARGE SCALE GENOMIC DNA]</scope>
    <source>
        <strain evidence="3">JCM 30346</strain>
    </source>
</reference>
<gene>
    <name evidence="2" type="ORF">ACFP1K_41075</name>
</gene>
<keyword evidence="3" id="KW-1185">Reference proteome</keyword>
<name>A0ABW1NW95_9ACTN</name>
<dbReference type="Proteomes" id="UP001596137">
    <property type="component" value="Unassembled WGS sequence"/>
</dbReference>
<evidence type="ECO:0000256" key="1">
    <source>
        <dbReference type="SAM" id="MobiDB-lite"/>
    </source>
</evidence>
<proteinExistence type="predicted"/>
<organism evidence="2 3">
    <name type="scientific">Sphaerisporangium aureirubrum</name>
    <dbReference type="NCBI Taxonomy" id="1544736"/>
    <lineage>
        <taxon>Bacteria</taxon>
        <taxon>Bacillati</taxon>
        <taxon>Actinomycetota</taxon>
        <taxon>Actinomycetes</taxon>
        <taxon>Streptosporangiales</taxon>
        <taxon>Streptosporangiaceae</taxon>
        <taxon>Sphaerisporangium</taxon>
    </lineage>
</organism>
<sequence length="198" mass="21373">MRLIGFAAAGVVLAVVAGFGVRALLAPSGPPTELSYLYRDDFAQSGTGWDGSKYTGDEYGRYGYAPDGYYAIDVQGDAPERAESAPLPYVPQQPATPDPSASPTPTTPDRLLLSVSVSTRQSRTDGEYGLFCRADQEYHQSRYEFLIDGRGQARIRRVTKGAGGNLTAPTPIPDLASTYRLQAECSVTSEGIHLTMWI</sequence>
<protein>
    <submittedName>
        <fullName evidence="2">Serine/threonine protein kinase</fullName>
    </submittedName>
</protein>